<comment type="caution">
    <text evidence="11">The sequence shown here is derived from an EMBL/GenBank/DDBJ whole genome shotgun (WGS) entry which is preliminary data.</text>
</comment>
<feature type="active site" description="Acyl-ester intermediate" evidence="8">
    <location>
        <position position="216"/>
    </location>
</feature>
<gene>
    <name evidence="11" type="ORF">LARSCL_LOCUS2441</name>
</gene>
<evidence type="ECO:0000256" key="6">
    <source>
        <dbReference type="ARBA" id="ARBA00023180"/>
    </source>
</evidence>
<dbReference type="GO" id="GO:0006581">
    <property type="term" value="P:acetylcholine catabolic process"/>
    <property type="evidence" value="ECO:0007669"/>
    <property type="project" value="TreeGrafter"/>
</dbReference>
<keyword evidence="5" id="KW-1015">Disulfide bond</keyword>
<feature type="active site" description="Charge relay system" evidence="8">
    <location>
        <position position="345"/>
    </location>
</feature>
<dbReference type="PANTHER" id="PTHR43918:SF4">
    <property type="entry name" value="CARBOXYLIC ESTER HYDROLASE"/>
    <property type="match status" value="1"/>
</dbReference>
<protein>
    <recommendedName>
        <fullName evidence="9">Carboxylic ester hydrolase</fullName>
        <ecNumber evidence="9">3.1.1.-</ecNumber>
    </recommendedName>
</protein>
<accession>A0AAV1Z1Y0</accession>
<proteinExistence type="inferred from homology"/>
<dbReference type="EC" id="3.1.1.-" evidence="9"/>
<dbReference type="InterPro" id="IPR002018">
    <property type="entry name" value="CarbesteraseB"/>
</dbReference>
<evidence type="ECO:0000259" key="10">
    <source>
        <dbReference type="Pfam" id="PF00135"/>
    </source>
</evidence>
<reference evidence="11 12" key="1">
    <citation type="submission" date="2024-04" db="EMBL/GenBank/DDBJ databases">
        <authorList>
            <person name="Rising A."/>
            <person name="Reimegard J."/>
            <person name="Sonavane S."/>
            <person name="Akerstrom W."/>
            <person name="Nylinder S."/>
            <person name="Hedman E."/>
            <person name="Kallberg Y."/>
        </authorList>
    </citation>
    <scope>NUCLEOTIDE SEQUENCE [LARGE SCALE GENOMIC DNA]</scope>
</reference>
<dbReference type="PROSITE" id="PS00122">
    <property type="entry name" value="CARBOXYLESTERASE_B_1"/>
    <property type="match status" value="1"/>
</dbReference>
<evidence type="ECO:0000256" key="2">
    <source>
        <dbReference type="ARBA" id="ARBA00022487"/>
    </source>
</evidence>
<dbReference type="PANTHER" id="PTHR43918">
    <property type="entry name" value="ACETYLCHOLINESTERASE"/>
    <property type="match status" value="1"/>
</dbReference>
<evidence type="ECO:0000256" key="7">
    <source>
        <dbReference type="ARBA" id="ARBA00048484"/>
    </source>
</evidence>
<evidence type="ECO:0000256" key="8">
    <source>
        <dbReference type="PIRSR" id="PIRSR600997-1"/>
    </source>
</evidence>
<dbReference type="InterPro" id="IPR000997">
    <property type="entry name" value="Cholinesterase"/>
</dbReference>
<evidence type="ECO:0000256" key="9">
    <source>
        <dbReference type="RuleBase" id="RU361235"/>
    </source>
</evidence>
<keyword evidence="4" id="KW-0531">Neurotransmitter degradation</keyword>
<feature type="active site" description="Charge relay system" evidence="8">
    <location>
        <position position="459"/>
    </location>
</feature>
<keyword evidence="12" id="KW-1185">Reference proteome</keyword>
<dbReference type="GO" id="GO:0003990">
    <property type="term" value="F:acetylcholinesterase activity"/>
    <property type="evidence" value="ECO:0007669"/>
    <property type="project" value="UniProtKB-EC"/>
</dbReference>
<dbReference type="InterPro" id="IPR019819">
    <property type="entry name" value="Carboxylesterase_B_CS"/>
</dbReference>
<evidence type="ECO:0000313" key="11">
    <source>
        <dbReference type="EMBL" id="CAL1265268.1"/>
    </source>
</evidence>
<dbReference type="Pfam" id="PF00135">
    <property type="entry name" value="COesterase"/>
    <property type="match status" value="1"/>
</dbReference>
<dbReference type="PROSITE" id="PS00941">
    <property type="entry name" value="CARBOXYLESTERASE_B_2"/>
    <property type="match status" value="1"/>
</dbReference>
<dbReference type="InterPro" id="IPR050654">
    <property type="entry name" value="AChE-related_enzymes"/>
</dbReference>
<dbReference type="GO" id="GO:0005886">
    <property type="term" value="C:plasma membrane"/>
    <property type="evidence" value="ECO:0007669"/>
    <property type="project" value="TreeGrafter"/>
</dbReference>
<evidence type="ECO:0000256" key="1">
    <source>
        <dbReference type="ARBA" id="ARBA00005964"/>
    </source>
</evidence>
<comment type="similarity">
    <text evidence="1 9">Belongs to the type-B carboxylesterase/lipase family.</text>
</comment>
<evidence type="ECO:0000256" key="3">
    <source>
        <dbReference type="ARBA" id="ARBA00022801"/>
    </source>
</evidence>
<dbReference type="SUPFAM" id="SSF53474">
    <property type="entry name" value="alpha/beta-Hydrolases"/>
    <property type="match status" value="1"/>
</dbReference>
<dbReference type="PRINTS" id="PR00878">
    <property type="entry name" value="CHOLNESTRASE"/>
</dbReference>
<dbReference type="GO" id="GO:0019695">
    <property type="term" value="P:choline metabolic process"/>
    <property type="evidence" value="ECO:0007669"/>
    <property type="project" value="TreeGrafter"/>
</dbReference>
<evidence type="ECO:0000256" key="5">
    <source>
        <dbReference type="ARBA" id="ARBA00023157"/>
    </source>
</evidence>
<dbReference type="AlphaFoldDB" id="A0AAV1Z1Y0"/>
<dbReference type="GO" id="GO:0005615">
    <property type="term" value="C:extracellular space"/>
    <property type="evidence" value="ECO:0007669"/>
    <property type="project" value="TreeGrafter"/>
</dbReference>
<comment type="catalytic activity">
    <reaction evidence="7">
        <text>acetylcholine + H2O = choline + acetate + H(+)</text>
        <dbReference type="Rhea" id="RHEA:17561"/>
        <dbReference type="ChEBI" id="CHEBI:15354"/>
        <dbReference type="ChEBI" id="CHEBI:15355"/>
        <dbReference type="ChEBI" id="CHEBI:15377"/>
        <dbReference type="ChEBI" id="CHEBI:15378"/>
        <dbReference type="ChEBI" id="CHEBI:30089"/>
        <dbReference type="EC" id="3.1.1.7"/>
    </reaction>
</comment>
<dbReference type="InterPro" id="IPR029058">
    <property type="entry name" value="AB_hydrolase_fold"/>
</dbReference>
<keyword evidence="2" id="KW-0719">Serine esterase</keyword>
<dbReference type="Proteomes" id="UP001497382">
    <property type="component" value="Unassembled WGS sequence"/>
</dbReference>
<name>A0AAV1Z1Y0_9ARAC</name>
<keyword evidence="3 9" id="KW-0378">Hydrolase</keyword>
<feature type="domain" description="Carboxylesterase type B" evidence="10">
    <location>
        <begin position="26"/>
        <end position="533"/>
    </location>
</feature>
<dbReference type="Gene3D" id="3.40.50.1820">
    <property type="entry name" value="alpha/beta hydrolase"/>
    <property type="match status" value="1"/>
</dbReference>
<dbReference type="FunFam" id="3.40.50.1820:FF:000029">
    <property type="entry name" value="Acetylcholinesterase"/>
    <property type="match status" value="1"/>
</dbReference>
<evidence type="ECO:0000313" key="12">
    <source>
        <dbReference type="Proteomes" id="UP001497382"/>
    </source>
</evidence>
<keyword evidence="6" id="KW-0325">Glycoprotein</keyword>
<sequence length="546" mass="61870">MVEHSEMKILILPYLTALFWHSFGASPEVKTPLGVIEGDISEIDGSPVKSFLGIPYARPPVGSLRFLKPKPVEPWDNIFQAKKQPAACMQYTEGPYPWYDDMPGKSEDCLYLNIYTPSLAVKGSKLAVLFWIYGGGYNLGSIRMDVYDGRVLALREDVVVVTINYRLGLFGFLTSNTSDAPGNMGMYDMLMALQWVNDNIEYFGGDKNRITLIGVSAGSSAVSSLCVSPLTKGLFSQAIMESASIVKHKYNKLDYNLGLTERLAETVRCAFENFTIYDHPNDVIECLRHRDGTYLTKTVTSFFPLSTRSFFPQYGDTLLPNNAVDEIQKGNFHNVPILIGNLRDEGSFFITTPHPDEFGFFGEKNPKVNKTHAMTLLQGAFSNFTDPQKYIDFYLKDVPNADSDQIRRQVYTAYGDANILCPTVYFAESYAERNNNVFYYFFTHVPSNTPWAEWMGVAHFEEVQFVFGRPVRVPKEYSEKEIWLSKQVMKLWANFAKEGHPGVNTNWPKYSKENHTYLNIDIDSYGSLGTGPHLKNCNFLRSHFGF</sequence>
<dbReference type="EMBL" id="CAXIEN010000017">
    <property type="protein sequence ID" value="CAL1265268.1"/>
    <property type="molecule type" value="Genomic_DNA"/>
</dbReference>
<evidence type="ECO:0000256" key="4">
    <source>
        <dbReference type="ARBA" id="ARBA00022867"/>
    </source>
</evidence>
<organism evidence="11 12">
    <name type="scientific">Larinioides sclopetarius</name>
    <dbReference type="NCBI Taxonomy" id="280406"/>
    <lineage>
        <taxon>Eukaryota</taxon>
        <taxon>Metazoa</taxon>
        <taxon>Ecdysozoa</taxon>
        <taxon>Arthropoda</taxon>
        <taxon>Chelicerata</taxon>
        <taxon>Arachnida</taxon>
        <taxon>Araneae</taxon>
        <taxon>Araneomorphae</taxon>
        <taxon>Entelegynae</taxon>
        <taxon>Araneoidea</taxon>
        <taxon>Araneidae</taxon>
        <taxon>Larinioides</taxon>
    </lineage>
</organism>
<dbReference type="InterPro" id="IPR019826">
    <property type="entry name" value="Carboxylesterase_B_AS"/>
</dbReference>